<comment type="caution">
    <text evidence="1">The sequence shown here is derived from an EMBL/GenBank/DDBJ whole genome shotgun (WGS) entry which is preliminary data.</text>
</comment>
<sequence>MAVRVWDGDTDTDWATAANWTGDALPVADDEVVFDSRQVTKPTTGMTDGGVGHSGKDTACTFDLLHFKEGYTGGIGTAALPCICSPDTIIIEGTGTYHINVGKNDQSTNTTVGKVIINNSSATVYLYSNCNDGANVAEFTDVYLLAGTLYLAFYSADTDDQGCSVANLYVMPKNNKASNTTVIIEKDAYDVLNSQATNIYMANGTLTTDSQVGTFHIYNGIVNYGTDLGGSPEADLNITLLVMHGGMFNWYPDDSGTPTITTAWLFGKSRFLADATTNDDRAKTITTIYTFGGSIFNIDNNKANITITNWYDYGAAITIGSHGKLALTYDQP</sequence>
<organism evidence="1">
    <name type="scientific">marine sediment metagenome</name>
    <dbReference type="NCBI Taxonomy" id="412755"/>
    <lineage>
        <taxon>unclassified sequences</taxon>
        <taxon>metagenomes</taxon>
        <taxon>ecological metagenomes</taxon>
    </lineage>
</organism>
<accession>A0A0F9T8T7</accession>
<reference evidence="1" key="1">
    <citation type="journal article" date="2015" name="Nature">
        <title>Complex archaea that bridge the gap between prokaryotes and eukaryotes.</title>
        <authorList>
            <person name="Spang A."/>
            <person name="Saw J.H."/>
            <person name="Jorgensen S.L."/>
            <person name="Zaremba-Niedzwiedzka K."/>
            <person name="Martijn J."/>
            <person name="Lind A.E."/>
            <person name="van Eijk R."/>
            <person name="Schleper C."/>
            <person name="Guy L."/>
            <person name="Ettema T.J."/>
        </authorList>
    </citation>
    <scope>NUCLEOTIDE SEQUENCE</scope>
</reference>
<dbReference type="EMBL" id="LAZR01000384">
    <property type="protein sequence ID" value="KKN71367.1"/>
    <property type="molecule type" value="Genomic_DNA"/>
</dbReference>
<name>A0A0F9T8T7_9ZZZZ</name>
<evidence type="ECO:0008006" key="2">
    <source>
        <dbReference type="Google" id="ProtNLM"/>
    </source>
</evidence>
<gene>
    <name evidence="1" type="ORF">LCGC14_0420890</name>
</gene>
<proteinExistence type="predicted"/>
<evidence type="ECO:0000313" key="1">
    <source>
        <dbReference type="EMBL" id="KKN71367.1"/>
    </source>
</evidence>
<dbReference type="AlphaFoldDB" id="A0A0F9T8T7"/>
<protein>
    <recommendedName>
        <fullName evidence="2">G8 domain-containing protein</fullName>
    </recommendedName>
</protein>